<organism evidence="1 2">
    <name type="scientific">Planoprotostelium fungivorum</name>
    <dbReference type="NCBI Taxonomy" id="1890364"/>
    <lineage>
        <taxon>Eukaryota</taxon>
        <taxon>Amoebozoa</taxon>
        <taxon>Evosea</taxon>
        <taxon>Variosea</taxon>
        <taxon>Cavosteliida</taxon>
        <taxon>Cavosteliaceae</taxon>
        <taxon>Planoprotostelium</taxon>
    </lineage>
</organism>
<accession>A0A2P6MTB2</accession>
<dbReference type="InParanoid" id="A0A2P6MTB2"/>
<evidence type="ECO:0000313" key="1">
    <source>
        <dbReference type="EMBL" id="PRP74949.1"/>
    </source>
</evidence>
<dbReference type="Proteomes" id="UP000241769">
    <property type="component" value="Unassembled WGS sequence"/>
</dbReference>
<evidence type="ECO:0000313" key="2">
    <source>
        <dbReference type="Proteomes" id="UP000241769"/>
    </source>
</evidence>
<protein>
    <submittedName>
        <fullName evidence="1">Uncharacterized protein</fullName>
    </submittedName>
</protein>
<name>A0A2P6MTB2_9EUKA</name>
<proteinExistence type="predicted"/>
<sequence length="257" mass="30096">MFADNIPTFHRVRKCLLVSMTSQIKGYGLELGYTRDAVEKFKTQSLVTKMNPGLETQSLVTKMNPGLEVFDLVNCWPRCGGRILTKPHIPTHSFAWFLYQNSQHTDIQSLKAEYSLVRTSRYMYWHGIREYVSRNPADFKIILMRLRTSRYMYQHSKETCVSNLIPCQYMLIDVSCWSLAETKYLSTMSRLVKKENGPDATNRIRGRILRLQSTHRGKYRKTDAPNNCPNYNGRSFPEFPTFKKHALFTETFHRLFP</sequence>
<dbReference type="AlphaFoldDB" id="A0A2P6MTB2"/>
<reference evidence="1 2" key="1">
    <citation type="journal article" date="2018" name="Genome Biol. Evol.">
        <title>Multiple Roots of Fruiting Body Formation in Amoebozoa.</title>
        <authorList>
            <person name="Hillmann F."/>
            <person name="Forbes G."/>
            <person name="Novohradska S."/>
            <person name="Ferling I."/>
            <person name="Riege K."/>
            <person name="Groth M."/>
            <person name="Westermann M."/>
            <person name="Marz M."/>
            <person name="Spaller T."/>
            <person name="Winckler T."/>
            <person name="Schaap P."/>
            <person name="Glockner G."/>
        </authorList>
    </citation>
    <scope>NUCLEOTIDE SEQUENCE [LARGE SCALE GENOMIC DNA]</scope>
    <source>
        <strain evidence="1 2">Jena</strain>
    </source>
</reference>
<gene>
    <name evidence="1" type="ORF">PROFUN_15072</name>
</gene>
<dbReference type="EMBL" id="MDYQ01000424">
    <property type="protein sequence ID" value="PRP74949.1"/>
    <property type="molecule type" value="Genomic_DNA"/>
</dbReference>
<comment type="caution">
    <text evidence="1">The sequence shown here is derived from an EMBL/GenBank/DDBJ whole genome shotgun (WGS) entry which is preliminary data.</text>
</comment>
<keyword evidence="2" id="KW-1185">Reference proteome</keyword>